<reference evidence="3" key="1">
    <citation type="submission" date="2022-11" db="UniProtKB">
        <authorList>
            <consortium name="WormBaseParasite"/>
        </authorList>
    </citation>
    <scope>IDENTIFICATION</scope>
</reference>
<accession>A0A914VYI3</accession>
<name>A0A914VYI3_9BILA</name>
<proteinExistence type="predicted"/>
<dbReference type="WBParaSite" id="PSAMB.scaffold2770size21371.g19020.t1">
    <property type="protein sequence ID" value="PSAMB.scaffold2770size21371.g19020.t1"/>
    <property type="gene ID" value="PSAMB.scaffold2770size21371.g19020"/>
</dbReference>
<feature type="compositionally biased region" description="Basic residues" evidence="1">
    <location>
        <begin position="1"/>
        <end position="16"/>
    </location>
</feature>
<evidence type="ECO:0000313" key="3">
    <source>
        <dbReference type="WBParaSite" id="PSAMB.scaffold2770size21371.g19020.t1"/>
    </source>
</evidence>
<dbReference type="AlphaFoldDB" id="A0A914VYI3"/>
<keyword evidence="2" id="KW-1185">Reference proteome</keyword>
<organism evidence="2 3">
    <name type="scientific">Plectus sambesii</name>
    <dbReference type="NCBI Taxonomy" id="2011161"/>
    <lineage>
        <taxon>Eukaryota</taxon>
        <taxon>Metazoa</taxon>
        <taxon>Ecdysozoa</taxon>
        <taxon>Nematoda</taxon>
        <taxon>Chromadorea</taxon>
        <taxon>Plectida</taxon>
        <taxon>Plectina</taxon>
        <taxon>Plectoidea</taxon>
        <taxon>Plectidae</taxon>
        <taxon>Plectus</taxon>
    </lineage>
</organism>
<evidence type="ECO:0000256" key="1">
    <source>
        <dbReference type="SAM" id="MobiDB-lite"/>
    </source>
</evidence>
<feature type="compositionally biased region" description="Polar residues" evidence="1">
    <location>
        <begin position="43"/>
        <end position="57"/>
    </location>
</feature>
<protein>
    <submittedName>
        <fullName evidence="3">Uncharacterized protein</fullName>
    </submittedName>
</protein>
<dbReference type="Proteomes" id="UP000887566">
    <property type="component" value="Unplaced"/>
</dbReference>
<evidence type="ECO:0000313" key="2">
    <source>
        <dbReference type="Proteomes" id="UP000887566"/>
    </source>
</evidence>
<sequence>MSSKPKVKVKKVKKVKQARDYSAPSNGQQTSVFLENPDDDSSNKTTYNGNDSSSNPTECQYCHTAAPRLIGDRCCRKCGKSLLVCLRTACKAPRLPWDKFCSECGIESLPGDVKDDPRRQRSTPFLIPHDRVDCTFCSAMVANPFEDYRCRNCGKLRLRCPNEMCKAIGRFPNDLYCHRCGVNLSDPGGNLGITPGRQGQNQSSSCAVM</sequence>
<feature type="region of interest" description="Disordered" evidence="1">
    <location>
        <begin position="1"/>
        <end position="57"/>
    </location>
</feature>
<feature type="compositionally biased region" description="Polar residues" evidence="1">
    <location>
        <begin position="23"/>
        <end position="33"/>
    </location>
</feature>